<reference evidence="1 2" key="1">
    <citation type="submission" date="2019-05" db="EMBL/GenBank/DDBJ databases">
        <authorList>
            <consortium name="Pathogen Informatics"/>
        </authorList>
    </citation>
    <scope>NUCLEOTIDE SEQUENCE [LARGE SCALE GENOMIC DNA]</scope>
    <source>
        <strain evidence="1 2">NCTC13032</strain>
    </source>
</reference>
<protein>
    <submittedName>
        <fullName evidence="1">Uncharacterized protein</fullName>
    </submittedName>
</protein>
<dbReference type="EMBL" id="LR590464">
    <property type="protein sequence ID" value="VTP67657.1"/>
    <property type="molecule type" value="Genomic_DNA"/>
</dbReference>
<proteinExistence type="predicted"/>
<sequence length="83" mass="9294">MMLKRFSGSNAENKSSLTHHAQFSGLNDVRFSLKAELDVSGTVRFVPEANLAQPVCYILTLTLVRVNGRVQRESLNHSCIFIE</sequence>
<evidence type="ECO:0000313" key="1">
    <source>
        <dbReference type="EMBL" id="VTP67657.1"/>
    </source>
</evidence>
<dbReference type="AlphaFoldDB" id="A0A4U9HTA8"/>
<gene>
    <name evidence="1" type="ORF">NCTC13032_03157</name>
</gene>
<evidence type="ECO:0000313" key="2">
    <source>
        <dbReference type="Proteomes" id="UP000310719"/>
    </source>
</evidence>
<dbReference type="Proteomes" id="UP000310719">
    <property type="component" value="Chromosome"/>
</dbReference>
<organism evidence="1 2">
    <name type="scientific">Leclercia adecarboxylata</name>
    <dbReference type="NCBI Taxonomy" id="83655"/>
    <lineage>
        <taxon>Bacteria</taxon>
        <taxon>Pseudomonadati</taxon>
        <taxon>Pseudomonadota</taxon>
        <taxon>Gammaproteobacteria</taxon>
        <taxon>Enterobacterales</taxon>
        <taxon>Enterobacteriaceae</taxon>
        <taxon>Leclercia</taxon>
    </lineage>
</organism>
<name>A0A4U9HTA8_9ENTR</name>
<accession>A0A4U9HTA8</accession>